<name>A0A9Q2ZMY0_9MICO</name>
<accession>A0A9Q2ZMY0</accession>
<proteinExistence type="predicted"/>
<dbReference type="EMBL" id="JAHEWX010000010">
    <property type="protein sequence ID" value="MBT1542014.1"/>
    <property type="molecule type" value="Genomic_DNA"/>
</dbReference>
<evidence type="ECO:0000313" key="2">
    <source>
        <dbReference type="Proteomes" id="UP000709437"/>
    </source>
</evidence>
<sequence>MAGGSGRVRVDGLNKAVRALRKSGADMQDMSVLMHAIGMTVVLAARPEAPYLSGALQGTIRAGRGKTKAVVRAGSARVPYAGVEHYGWPAHNIPAHPFLTDALRSQQADIYDQLDRGLMAILAKNGLPD</sequence>
<dbReference type="AlphaFoldDB" id="A0A9Q2ZMY0"/>
<reference evidence="1" key="1">
    <citation type="submission" date="2021-05" db="EMBL/GenBank/DDBJ databases">
        <title>Whole genome sequence of Curtobacterium flaccumfaciens pv. flaccumfaciens strain CFBP 3417.</title>
        <authorList>
            <person name="Osdaghi E."/>
            <person name="Taghouti G."/>
            <person name="Portier P."/>
            <person name="Fazliarab A."/>
            <person name="Taghavi S.M."/>
            <person name="Briand M."/>
            <person name="Le-Saux M."/>
            <person name="Jacques M.-A."/>
        </authorList>
    </citation>
    <scope>NUCLEOTIDE SEQUENCE</scope>
    <source>
        <strain evidence="1">CFBP 3417</strain>
    </source>
</reference>
<organism evidence="1 2">
    <name type="scientific">Curtobacterium flaccumfaciens pv. flaccumfaciens</name>
    <dbReference type="NCBI Taxonomy" id="138532"/>
    <lineage>
        <taxon>Bacteria</taxon>
        <taxon>Bacillati</taxon>
        <taxon>Actinomycetota</taxon>
        <taxon>Actinomycetes</taxon>
        <taxon>Micrococcales</taxon>
        <taxon>Microbacteriaceae</taxon>
        <taxon>Curtobacterium</taxon>
    </lineage>
</organism>
<protein>
    <recommendedName>
        <fullName evidence="3">HK97 gp10 family phage protein</fullName>
    </recommendedName>
</protein>
<comment type="caution">
    <text evidence="1">The sequence shown here is derived from an EMBL/GenBank/DDBJ whole genome shotgun (WGS) entry which is preliminary data.</text>
</comment>
<evidence type="ECO:0000313" key="1">
    <source>
        <dbReference type="EMBL" id="MBT1542014.1"/>
    </source>
</evidence>
<evidence type="ECO:0008006" key="3">
    <source>
        <dbReference type="Google" id="ProtNLM"/>
    </source>
</evidence>
<dbReference type="Proteomes" id="UP000709437">
    <property type="component" value="Unassembled WGS sequence"/>
</dbReference>
<gene>
    <name evidence="1" type="ORF">KK103_09590</name>
</gene>
<dbReference type="RefSeq" id="WP_214563095.1">
    <property type="nucleotide sequence ID" value="NZ_JAHEWX010000010.1"/>
</dbReference>